<dbReference type="Pfam" id="PF04717">
    <property type="entry name" value="Phage_base_V"/>
    <property type="match status" value="1"/>
</dbReference>
<evidence type="ECO:0000313" key="3">
    <source>
        <dbReference type="Proteomes" id="UP000282656"/>
    </source>
</evidence>
<feature type="domain" description="Gp5/Type VI secretion system Vgr protein OB-fold" evidence="1">
    <location>
        <begin position="8"/>
        <end position="82"/>
    </location>
</feature>
<sequence>MSTYYGKYRGEVVNNIDPLMQGRVQVKVPSVLGDSQLSWAMPCLPYGGRSVGFFAVPPTGAKVWVEFERGDPNYPIWAGCFWGEGEAPAQPAVPQMKVWKTDGITLTLSDMPGAGGLTIEVSPPVVAMPLKAVFNSQGIELSQGGTTKAVLSATGIELSFGAANVKLGPTGVNINNGALEVM</sequence>
<accession>A0A3A8QLG0</accession>
<dbReference type="SUPFAM" id="SSF69255">
    <property type="entry name" value="gp5 N-terminal domain-like"/>
    <property type="match status" value="1"/>
</dbReference>
<evidence type="ECO:0000259" key="1">
    <source>
        <dbReference type="Pfam" id="PF04717"/>
    </source>
</evidence>
<dbReference type="InterPro" id="IPR006531">
    <property type="entry name" value="Gp5/Vgr_OB"/>
</dbReference>
<reference evidence="3" key="1">
    <citation type="submission" date="2018-09" db="EMBL/GenBank/DDBJ databases">
        <authorList>
            <person name="Livingstone P.G."/>
            <person name="Whitworth D.E."/>
        </authorList>
    </citation>
    <scope>NUCLEOTIDE SEQUENCE [LARGE SCALE GENOMIC DNA]</scope>
    <source>
        <strain evidence="3">AB047A</strain>
    </source>
</reference>
<organism evidence="2 3">
    <name type="scientific">Corallococcus interemptor</name>
    <dbReference type="NCBI Taxonomy" id="2316720"/>
    <lineage>
        <taxon>Bacteria</taxon>
        <taxon>Pseudomonadati</taxon>
        <taxon>Myxococcota</taxon>
        <taxon>Myxococcia</taxon>
        <taxon>Myxococcales</taxon>
        <taxon>Cystobacterineae</taxon>
        <taxon>Myxococcaceae</taxon>
        <taxon>Corallococcus</taxon>
    </lineage>
</organism>
<dbReference type="Gene3D" id="2.40.50.230">
    <property type="entry name" value="Gp5 N-terminal domain"/>
    <property type="match status" value="1"/>
</dbReference>
<dbReference type="AlphaFoldDB" id="A0A3A8QLG0"/>
<name>A0A3A8QLG0_9BACT</name>
<comment type="caution">
    <text evidence="2">The sequence shown here is derived from an EMBL/GenBank/DDBJ whole genome shotgun (WGS) entry which is preliminary data.</text>
</comment>
<keyword evidence="3" id="KW-1185">Reference proteome</keyword>
<protein>
    <submittedName>
        <fullName evidence="2">Baseplate assembly protein</fullName>
    </submittedName>
</protein>
<dbReference type="Proteomes" id="UP000282656">
    <property type="component" value="Unassembled WGS sequence"/>
</dbReference>
<dbReference type="EMBL" id="RAWM01000031">
    <property type="protein sequence ID" value="RKH69609.1"/>
    <property type="molecule type" value="Genomic_DNA"/>
</dbReference>
<gene>
    <name evidence="2" type="ORF">D7X96_14205</name>
</gene>
<evidence type="ECO:0000313" key="2">
    <source>
        <dbReference type="EMBL" id="RKH69609.1"/>
    </source>
</evidence>
<dbReference type="RefSeq" id="WP_120549480.1">
    <property type="nucleotide sequence ID" value="NZ_JBNNJP010000011.1"/>
</dbReference>
<dbReference type="OrthoDB" id="9762420at2"/>
<dbReference type="InterPro" id="IPR037026">
    <property type="entry name" value="Vgr_OB-fold_dom_sf"/>
</dbReference>
<proteinExistence type="predicted"/>